<accession>A0A0R1ZNQ2</accession>
<reference evidence="1 2" key="1">
    <citation type="journal article" date="2015" name="Genome Announc.">
        <title>Expanding the biotechnology potential of lactobacilli through comparative genomics of 213 strains and associated genera.</title>
        <authorList>
            <person name="Sun Z."/>
            <person name="Harris H.M."/>
            <person name="McCann A."/>
            <person name="Guo C."/>
            <person name="Argimon S."/>
            <person name="Zhang W."/>
            <person name="Yang X."/>
            <person name="Jeffery I.B."/>
            <person name="Cooney J.C."/>
            <person name="Kagawa T.F."/>
            <person name="Liu W."/>
            <person name="Song Y."/>
            <person name="Salvetti E."/>
            <person name="Wrobel A."/>
            <person name="Rasinkangas P."/>
            <person name="Parkhill J."/>
            <person name="Rea M.C."/>
            <person name="O'Sullivan O."/>
            <person name="Ritari J."/>
            <person name="Douillard F.P."/>
            <person name="Paul Ross R."/>
            <person name="Yang R."/>
            <person name="Briner A.E."/>
            <person name="Felis G.E."/>
            <person name="de Vos W.M."/>
            <person name="Barrangou R."/>
            <person name="Klaenhammer T.R."/>
            <person name="Caufield P.W."/>
            <person name="Cui Y."/>
            <person name="Zhang H."/>
            <person name="O'Toole P.W."/>
        </authorList>
    </citation>
    <scope>NUCLEOTIDE SEQUENCE [LARGE SCALE GENOMIC DNA]</scope>
    <source>
        <strain evidence="1 2">DSM 20505</strain>
    </source>
</reference>
<dbReference type="AlphaFoldDB" id="A0A0R1ZNQ2"/>
<name>A0A0R1ZNQ2_9LACO</name>
<evidence type="ECO:0000313" key="2">
    <source>
        <dbReference type="Proteomes" id="UP000051679"/>
    </source>
</evidence>
<organism evidence="1 2">
    <name type="scientific">Lacticaseibacillus sharpeae JCM 1186 = DSM 20505</name>
    <dbReference type="NCBI Taxonomy" id="1291052"/>
    <lineage>
        <taxon>Bacteria</taxon>
        <taxon>Bacillati</taxon>
        <taxon>Bacillota</taxon>
        <taxon>Bacilli</taxon>
        <taxon>Lactobacillales</taxon>
        <taxon>Lactobacillaceae</taxon>
        <taxon>Lacticaseibacillus</taxon>
    </lineage>
</organism>
<keyword evidence="2" id="KW-1185">Reference proteome</keyword>
<proteinExistence type="predicted"/>
<dbReference type="STRING" id="1291052.FC18_GL002187"/>
<dbReference type="OrthoDB" id="9803907at2"/>
<dbReference type="RefSeq" id="WP_054677284.1">
    <property type="nucleotide sequence ID" value="NZ_AYYO01000044.1"/>
</dbReference>
<sequence length="592" mass="62578">MNYEDVRRLHLDQLRTGLQVRLLQQVRFVDAAGTGVAAPAAPATSPFFFAAGASELIVASKTTAELADAQSELAAARSVAQTATTSQMRVVNPGIRIQLFFPETLFSMLYTDAEPKQSYIDYRNQIYLTVATQLQARGAQLLEALGAFVKSTPQLDFTRLSAYNVSVRRAGASGIGAQLGRVGLLGQQMAERGIMGLEIDLPQIVGIDAAALRLVHDTAWYAQLPLKGAGSLTDFLQTAMNADHVAAAAQAWTLSGQSEQSSAILPGFTDQPRTVQLRLRAALTAGADVTILDRQHGMWVVKNGAHTSLIAGQNSSLNSATAVALTDDVTARKALLGAAKLPVPAGMSYTDLAVAQGDFARSFAHKSLAVKGPRLGQTTLFPIPATEAAFTNAISARLTQFGQADVEMFVPGDQFNLLVLDGKVCAVSMRDFAYVVGDGRASLEQLVQRRNAQRTNAGLPTIDLTAVAKQDLDDQGVNAATIVSRGGQVYLGRNSLAAAAGSWQDGRELLDATYDQLAIAAAKALNLRLGSVQLVVANGYVPYASGAQSHGGQLATIVGVDARPDLSEYERPTYGAGVPVLDQVLAAEAQQE</sequence>
<protein>
    <submittedName>
        <fullName evidence="1">Uncharacterized protein</fullName>
    </submittedName>
</protein>
<gene>
    <name evidence="1" type="ORF">FC18_GL002187</name>
</gene>
<dbReference type="PATRIC" id="fig|1291052.5.peg.2251"/>
<dbReference type="EMBL" id="AYYO01000044">
    <property type="protein sequence ID" value="KRM54772.1"/>
    <property type="molecule type" value="Genomic_DNA"/>
</dbReference>
<dbReference type="Proteomes" id="UP000051679">
    <property type="component" value="Unassembled WGS sequence"/>
</dbReference>
<evidence type="ECO:0000313" key="1">
    <source>
        <dbReference type="EMBL" id="KRM54772.1"/>
    </source>
</evidence>
<comment type="caution">
    <text evidence="1">The sequence shown here is derived from an EMBL/GenBank/DDBJ whole genome shotgun (WGS) entry which is preliminary data.</text>
</comment>